<organism evidence="1 2">
    <name type="scientific">Chryseobacterium daecheongense</name>
    <dbReference type="NCBI Taxonomy" id="192389"/>
    <lineage>
        <taxon>Bacteria</taxon>
        <taxon>Pseudomonadati</taxon>
        <taxon>Bacteroidota</taxon>
        <taxon>Flavobacteriia</taxon>
        <taxon>Flavobacteriales</taxon>
        <taxon>Weeksellaceae</taxon>
        <taxon>Chryseobacterium group</taxon>
        <taxon>Chryseobacterium</taxon>
    </lineage>
</organism>
<dbReference type="AlphaFoldDB" id="A0A3N0VZF8"/>
<comment type="caution">
    <text evidence="1">The sequence shown here is derived from an EMBL/GenBank/DDBJ whole genome shotgun (WGS) entry which is preliminary data.</text>
</comment>
<name>A0A3N0VZF8_9FLAO</name>
<evidence type="ECO:0000313" key="2">
    <source>
        <dbReference type="Proteomes" id="UP000269375"/>
    </source>
</evidence>
<reference evidence="1 2" key="1">
    <citation type="submission" date="2018-11" db="EMBL/GenBank/DDBJ databases">
        <title>Proposal to divide the Flavobacteriaceae and reorganize its genera based on Amino Acid Identity values calculated from whole genome sequences.</title>
        <authorList>
            <person name="Nicholson A.C."/>
            <person name="Gulvik C.A."/>
            <person name="Whitney A.M."/>
            <person name="Humrighouse B.W."/>
            <person name="Bell M."/>
            <person name="Holmes B."/>
            <person name="Steigerwalt A."/>
            <person name="Villarma A."/>
            <person name="Sheth M."/>
            <person name="Batra D."/>
            <person name="Pryor J."/>
            <person name="Bernardet J.-F."/>
            <person name="Hugo C."/>
            <person name="Kampfer P."/>
            <person name="Newman J."/>
            <person name="Mcquiston J.R."/>
        </authorList>
    </citation>
    <scope>NUCLEOTIDE SEQUENCE [LARGE SCALE GENOMIC DNA]</scope>
    <source>
        <strain evidence="1 2">DSM 15235</strain>
    </source>
</reference>
<proteinExistence type="predicted"/>
<sequence>MIVDKFHGFPCRVSLQDSKLGEEIVILPYFHHETHSPCKASGAYICEKTCKNSMFNWDLILPKKQPKKRAHFAQIPLRHYGHHFDKPQAVHFH</sequence>
<dbReference type="Proteomes" id="UP000269375">
    <property type="component" value="Unassembled WGS sequence"/>
</dbReference>
<evidence type="ECO:0000313" key="1">
    <source>
        <dbReference type="EMBL" id="ROH98191.1"/>
    </source>
</evidence>
<dbReference type="EMBL" id="RJTX01000002">
    <property type="protein sequence ID" value="ROH98191.1"/>
    <property type="molecule type" value="Genomic_DNA"/>
</dbReference>
<dbReference type="OrthoDB" id="5953307at2"/>
<accession>A0A3N0VZF8</accession>
<gene>
    <name evidence="1" type="ORF">EGI05_10920</name>
</gene>
<protein>
    <submittedName>
        <fullName evidence="1">DUF1203 domain-containing protein</fullName>
    </submittedName>
</protein>